<accession>A0A9Q4KUU1</accession>
<feature type="transmembrane region" description="Helical" evidence="1">
    <location>
        <begin position="95"/>
        <end position="115"/>
    </location>
</feature>
<keyword evidence="1" id="KW-1133">Transmembrane helix</keyword>
<dbReference type="RefSeq" id="WP_274925381.1">
    <property type="nucleotide sequence ID" value="NZ_JAKELO010000002.1"/>
</dbReference>
<organism evidence="2 3">
    <name type="scientific">Methanogenium marinum</name>
    <dbReference type="NCBI Taxonomy" id="348610"/>
    <lineage>
        <taxon>Archaea</taxon>
        <taxon>Methanobacteriati</taxon>
        <taxon>Methanobacteriota</taxon>
        <taxon>Stenosarchaea group</taxon>
        <taxon>Methanomicrobia</taxon>
        <taxon>Methanomicrobiales</taxon>
        <taxon>Methanomicrobiaceae</taxon>
        <taxon>Methanogenium</taxon>
    </lineage>
</organism>
<proteinExistence type="predicted"/>
<evidence type="ECO:0008006" key="4">
    <source>
        <dbReference type="Google" id="ProtNLM"/>
    </source>
</evidence>
<sequence length="193" mass="21453">MKQKGEMKKENGNGNQNKKYNSRFPLIFLGIVAGIYCIVAILDITVAIQALNAFFDVLRQIIPVLVLVFVLMFLVNLFIKPKAIAKHLGSKSGRTGWIIAIIAGIIATGPVYVWYSMLADFREKGMRTALAGVFLYTRSVKLPFIPVMIYYFGGLYTAVLTTYLIVFSVLTGIVCEVAEGKEETPVPKDKHPE</sequence>
<feature type="transmembrane region" description="Helical" evidence="1">
    <location>
        <begin position="57"/>
        <end position="79"/>
    </location>
</feature>
<name>A0A9Q4KUU1_9EURY</name>
<dbReference type="AlphaFoldDB" id="A0A9Q4KUU1"/>
<keyword evidence="1" id="KW-0472">Membrane</keyword>
<feature type="transmembrane region" description="Helical" evidence="1">
    <location>
        <begin position="26"/>
        <end position="51"/>
    </location>
</feature>
<evidence type="ECO:0000313" key="3">
    <source>
        <dbReference type="Proteomes" id="UP001143747"/>
    </source>
</evidence>
<keyword evidence="3" id="KW-1185">Reference proteome</keyword>
<comment type="caution">
    <text evidence="2">The sequence shown here is derived from an EMBL/GenBank/DDBJ whole genome shotgun (WGS) entry which is preliminary data.</text>
</comment>
<feature type="transmembrane region" description="Helical" evidence="1">
    <location>
        <begin position="148"/>
        <end position="175"/>
    </location>
</feature>
<reference evidence="2" key="1">
    <citation type="submission" date="2022-01" db="EMBL/GenBank/DDBJ databases">
        <title>Draft genome of Methanogenium marinum DSM 15558.</title>
        <authorList>
            <person name="Chen S.-C."/>
            <person name="You Y.-T."/>
        </authorList>
    </citation>
    <scope>NUCLEOTIDE SEQUENCE</scope>
    <source>
        <strain evidence="2">DSM 15558</strain>
    </source>
</reference>
<gene>
    <name evidence="2" type="ORF">L0665_09130</name>
</gene>
<dbReference type="EMBL" id="JAKELO010000002">
    <property type="protein sequence ID" value="MDE4908768.1"/>
    <property type="molecule type" value="Genomic_DNA"/>
</dbReference>
<keyword evidence="1" id="KW-0812">Transmembrane</keyword>
<evidence type="ECO:0000256" key="1">
    <source>
        <dbReference type="SAM" id="Phobius"/>
    </source>
</evidence>
<protein>
    <recommendedName>
        <fullName evidence="4">Permease</fullName>
    </recommendedName>
</protein>
<evidence type="ECO:0000313" key="2">
    <source>
        <dbReference type="EMBL" id="MDE4908768.1"/>
    </source>
</evidence>
<dbReference type="Proteomes" id="UP001143747">
    <property type="component" value="Unassembled WGS sequence"/>
</dbReference>